<sequence length="109" mass="12522">MSRYEVRVAGDRPLAIGDELTFFYPSTEWEMVQPFQCNCGAQGQCRGLISGAANEEPYILHQYWLNKHIRDLLQDRDQRTNEDIAWPCKSENAVSTEKFNHNTDGVVEA</sequence>
<dbReference type="Gene3D" id="2.170.270.10">
    <property type="entry name" value="SET domain"/>
    <property type="match status" value="1"/>
</dbReference>
<proteinExistence type="predicted"/>
<evidence type="ECO:0008006" key="3">
    <source>
        <dbReference type="Google" id="ProtNLM"/>
    </source>
</evidence>
<protein>
    <recommendedName>
        <fullName evidence="3">Post-SET domain-containing protein</fullName>
    </recommendedName>
</protein>
<accession>A0A9W9TBP9</accession>
<dbReference type="InterPro" id="IPR046341">
    <property type="entry name" value="SET_dom_sf"/>
</dbReference>
<evidence type="ECO:0000313" key="2">
    <source>
        <dbReference type="Proteomes" id="UP001150904"/>
    </source>
</evidence>
<dbReference type="RefSeq" id="XP_058312372.1">
    <property type="nucleotide sequence ID" value="XM_058450028.1"/>
</dbReference>
<dbReference type="OrthoDB" id="5984008at2759"/>
<reference evidence="1" key="1">
    <citation type="submission" date="2022-12" db="EMBL/GenBank/DDBJ databases">
        <authorList>
            <person name="Petersen C."/>
        </authorList>
    </citation>
    <scope>NUCLEOTIDE SEQUENCE</scope>
    <source>
        <strain evidence="1">IBT 15544</strain>
    </source>
</reference>
<dbReference type="EMBL" id="JAPQKR010000005">
    <property type="protein sequence ID" value="KAJ5216559.1"/>
    <property type="molecule type" value="Genomic_DNA"/>
</dbReference>
<name>A0A9W9TBP9_9EURO</name>
<dbReference type="PANTHER" id="PTHR12350">
    <property type="entry name" value="HISTONE-LYSINE N-METHYLTRANSFERASE-RELATED"/>
    <property type="match status" value="1"/>
</dbReference>
<dbReference type="Proteomes" id="UP001150904">
    <property type="component" value="Unassembled WGS sequence"/>
</dbReference>
<dbReference type="SUPFAM" id="SSF82199">
    <property type="entry name" value="SET domain"/>
    <property type="match status" value="1"/>
</dbReference>
<keyword evidence="2" id="KW-1185">Reference proteome</keyword>
<organism evidence="1 2">
    <name type="scientific">Penicillium cinerascens</name>
    <dbReference type="NCBI Taxonomy" id="70096"/>
    <lineage>
        <taxon>Eukaryota</taxon>
        <taxon>Fungi</taxon>
        <taxon>Dikarya</taxon>
        <taxon>Ascomycota</taxon>
        <taxon>Pezizomycotina</taxon>
        <taxon>Eurotiomycetes</taxon>
        <taxon>Eurotiomycetidae</taxon>
        <taxon>Eurotiales</taxon>
        <taxon>Aspergillaceae</taxon>
        <taxon>Penicillium</taxon>
    </lineage>
</organism>
<dbReference type="InterPro" id="IPR053201">
    <property type="entry name" value="Flavunoidine_N-MTase"/>
</dbReference>
<comment type="caution">
    <text evidence="1">The sequence shown here is derived from an EMBL/GenBank/DDBJ whole genome shotgun (WGS) entry which is preliminary data.</text>
</comment>
<dbReference type="PANTHER" id="PTHR12350:SF19">
    <property type="entry name" value="SET DOMAIN-CONTAINING PROTEIN"/>
    <property type="match status" value="1"/>
</dbReference>
<dbReference type="GeneID" id="83177329"/>
<dbReference type="AlphaFoldDB" id="A0A9W9TBP9"/>
<reference evidence="1" key="2">
    <citation type="journal article" date="2023" name="IMA Fungus">
        <title>Comparative genomic study of the Penicillium genus elucidates a diverse pangenome and 15 lateral gene transfer events.</title>
        <authorList>
            <person name="Petersen C."/>
            <person name="Sorensen T."/>
            <person name="Nielsen M.R."/>
            <person name="Sondergaard T.E."/>
            <person name="Sorensen J.L."/>
            <person name="Fitzpatrick D.A."/>
            <person name="Frisvad J.C."/>
            <person name="Nielsen K.L."/>
        </authorList>
    </citation>
    <scope>NUCLEOTIDE SEQUENCE</scope>
    <source>
        <strain evidence="1">IBT 15544</strain>
    </source>
</reference>
<evidence type="ECO:0000313" key="1">
    <source>
        <dbReference type="EMBL" id="KAJ5216559.1"/>
    </source>
</evidence>
<gene>
    <name evidence="1" type="ORF">N7498_002966</name>
</gene>